<evidence type="ECO:0000313" key="1">
    <source>
        <dbReference type="EMBL" id="BDG05739.1"/>
    </source>
</evidence>
<keyword evidence="2" id="KW-1185">Reference proteome</keyword>
<dbReference type="Proteomes" id="UP001162891">
    <property type="component" value="Chromosome"/>
</dbReference>
<protein>
    <submittedName>
        <fullName evidence="1">Uncharacterized protein</fullName>
    </submittedName>
</protein>
<accession>A0ABM7X1U3</accession>
<name>A0ABM7X1U3_9BACT</name>
<proteinExistence type="predicted"/>
<sequence length="90" mass="9917">MAIGWTQAHQARAEWLAVEAVRDFPNEVMKASQEARDALERDLLAIMAMSPAGGGGEASIAERERWLAIGKREPFEVLEPLIAECKRTAP</sequence>
<dbReference type="RefSeq" id="WP_248354827.1">
    <property type="nucleotide sequence ID" value="NZ_AP025591.1"/>
</dbReference>
<reference evidence="2" key="1">
    <citation type="journal article" date="2022" name="Int. J. Syst. Evol. Microbiol.">
        <title>Anaeromyxobacter oryzae sp. nov., Anaeromyxobacter diazotrophicus sp. nov. and Anaeromyxobacter paludicola sp. nov., isolated from paddy soils.</title>
        <authorList>
            <person name="Itoh H."/>
            <person name="Xu Z."/>
            <person name="Mise K."/>
            <person name="Masuda Y."/>
            <person name="Ushijima N."/>
            <person name="Hayakawa C."/>
            <person name="Shiratori Y."/>
            <person name="Senoo K."/>
        </authorList>
    </citation>
    <scope>NUCLEOTIDE SEQUENCE [LARGE SCALE GENOMIC DNA]</scope>
    <source>
        <strain evidence="2">Red232</strain>
    </source>
</reference>
<evidence type="ECO:0000313" key="2">
    <source>
        <dbReference type="Proteomes" id="UP001162891"/>
    </source>
</evidence>
<gene>
    <name evidence="1" type="ORF">AMOR_47350</name>
</gene>
<organism evidence="1 2">
    <name type="scientific">Anaeromyxobacter oryzae</name>
    <dbReference type="NCBI Taxonomy" id="2918170"/>
    <lineage>
        <taxon>Bacteria</taxon>
        <taxon>Pseudomonadati</taxon>
        <taxon>Myxococcota</taxon>
        <taxon>Myxococcia</taxon>
        <taxon>Myxococcales</taxon>
        <taxon>Cystobacterineae</taxon>
        <taxon>Anaeromyxobacteraceae</taxon>
        <taxon>Anaeromyxobacter</taxon>
    </lineage>
</organism>
<dbReference type="EMBL" id="AP025591">
    <property type="protein sequence ID" value="BDG05739.1"/>
    <property type="molecule type" value="Genomic_DNA"/>
</dbReference>